<accession>A0AA36MVK3</accession>
<proteinExistence type="predicted"/>
<organism evidence="2 3">
    <name type="scientific">Effrenium voratum</name>
    <dbReference type="NCBI Taxonomy" id="2562239"/>
    <lineage>
        <taxon>Eukaryota</taxon>
        <taxon>Sar</taxon>
        <taxon>Alveolata</taxon>
        <taxon>Dinophyceae</taxon>
        <taxon>Suessiales</taxon>
        <taxon>Symbiodiniaceae</taxon>
        <taxon>Effrenium</taxon>
    </lineage>
</organism>
<keyword evidence="3" id="KW-1185">Reference proteome</keyword>
<evidence type="ECO:0000313" key="2">
    <source>
        <dbReference type="EMBL" id="CAJ1385367.1"/>
    </source>
</evidence>
<evidence type="ECO:0000256" key="1">
    <source>
        <dbReference type="SAM" id="MobiDB-lite"/>
    </source>
</evidence>
<sequence>MRRLRSGVVLPTADVDESAASFYVFRDDIVMFPISYSIPKDRILAEVPQKTALVMNDSMKSFQFKNYKFGPHQEEEYHQHIQQHYFGDTRRKGGFDCLRHYELMANGCVPIFHDLEHLPKSILRTLPRALLLEAKALYSTLGPGSRYQSLAQEMLTWAQEKISTESAARYILQTLNIDESSAKVLYLPCSGFDNFPSYLTASVFHGLVSLLGDRVIDVPEYVYAYRFDNGGDLDEDIRIRSNIWGQGFTLGFKLAQRPFLNRRNISARIRDREFDLIIFARMSPYEPCNFYADFGDRSNAVPQFFEDVSRSYPRERVALLYGDDSGLDDAVIRTQLYRMGPMNKGLGIVFMREMLPFVSEGLSGETLRPVDGRVLQPGCFYQEWLDFFSLWRSKWCQPCLVQCVASGDCSAMELLMELPNYDLLEPPEDSSAQQLFCSSGFLLKAAALVQYLQPDACMDDPHCRTYCEVSLDRFGQRLRAAPAQAFFEETGVSSHQVLLLLSQGCAGAQLALQPARHSSQVALVADNPFQAGSALTGEWQARQLLAQGFNLQYFGDATEEQVPVRLQPALGFGALRLAPWQGCGDLQGFAWAHLSEEALPCLLEGGIQVEQLTLQLTNSTWHAVALLLAAGFCRFKVTRLLPRALGSLLGELATDFQQGLTWRSARQLLSAQLPPDGQLHAERCESESATPCDATGPTGPTGSTGLAGGWSLKVKSSIECRRHDLSQVQIFAIRPRLKFRWDAFWAQSCRWIASDEDEDTAQVRVSRAELMRGHRPVVVSEVPVYVALEDREGRRFEDKGSCQYVRYRWMRGPVIQPCFFHPHKMSQIRDVAKTFNHYCSRECFLRGWHHLPAHHWGKKPDDASFEEPLAEWTQVAETRQYCPSHLDIDRPLRMDIIPLTKDGRECVTGMMSITTGTVIPTPKEARMRQMISNGGTFNAEWLSKQFKVMNWNILADLYATENVYPYCEKWALSWNWRKHLIIKELKSMAADIITLQEVQKDAFDDWFRPTLAEVGYEGIFQAKKREPIFHRGKYTTEGCATFYKTTRFKRLDKAIFDYDKLSTQELRASSMDPDIEAEAIRRVNRGNIALAVILEEWSSRAAESCSV</sequence>
<dbReference type="InterPro" id="IPR036691">
    <property type="entry name" value="Endo/exonu/phosph_ase_sf"/>
</dbReference>
<feature type="region of interest" description="Disordered" evidence="1">
    <location>
        <begin position="682"/>
        <end position="707"/>
    </location>
</feature>
<dbReference type="AlphaFoldDB" id="A0AA36MVK3"/>
<dbReference type="Proteomes" id="UP001178507">
    <property type="component" value="Unassembled WGS sequence"/>
</dbReference>
<dbReference type="PANTHER" id="PTHR12121:SF36">
    <property type="entry name" value="ENDONUCLEASE_EXONUCLEASE_PHOSPHATASE DOMAIN-CONTAINING PROTEIN"/>
    <property type="match status" value="1"/>
</dbReference>
<dbReference type="PANTHER" id="PTHR12121">
    <property type="entry name" value="CARBON CATABOLITE REPRESSOR PROTEIN 4"/>
    <property type="match status" value="1"/>
</dbReference>
<dbReference type="GO" id="GO:0000175">
    <property type="term" value="F:3'-5'-RNA exonuclease activity"/>
    <property type="evidence" value="ECO:0007669"/>
    <property type="project" value="TreeGrafter"/>
</dbReference>
<gene>
    <name evidence="2" type="ORF">EVOR1521_LOCUS11990</name>
</gene>
<dbReference type="InterPro" id="IPR050410">
    <property type="entry name" value="CCR4/nocturin_mRNA_transcr"/>
</dbReference>
<comment type="caution">
    <text evidence="2">The sequence shown here is derived from an EMBL/GenBank/DDBJ whole genome shotgun (WGS) entry which is preliminary data.</text>
</comment>
<evidence type="ECO:0000313" key="3">
    <source>
        <dbReference type="Proteomes" id="UP001178507"/>
    </source>
</evidence>
<feature type="compositionally biased region" description="Low complexity" evidence="1">
    <location>
        <begin position="694"/>
        <end position="704"/>
    </location>
</feature>
<protein>
    <submittedName>
        <fullName evidence="2">Uncharacterized protein</fullName>
    </submittedName>
</protein>
<dbReference type="EMBL" id="CAUJNA010001225">
    <property type="protein sequence ID" value="CAJ1385367.1"/>
    <property type="molecule type" value="Genomic_DNA"/>
</dbReference>
<dbReference type="SUPFAM" id="SSF56219">
    <property type="entry name" value="DNase I-like"/>
    <property type="match status" value="1"/>
</dbReference>
<name>A0AA36MVK3_9DINO</name>
<dbReference type="Gene3D" id="3.60.10.10">
    <property type="entry name" value="Endonuclease/exonuclease/phosphatase"/>
    <property type="match status" value="1"/>
</dbReference>
<reference evidence="2" key="1">
    <citation type="submission" date="2023-08" db="EMBL/GenBank/DDBJ databases">
        <authorList>
            <person name="Chen Y."/>
            <person name="Shah S."/>
            <person name="Dougan E. K."/>
            <person name="Thang M."/>
            <person name="Chan C."/>
        </authorList>
    </citation>
    <scope>NUCLEOTIDE SEQUENCE</scope>
</reference>